<reference evidence="5" key="2">
    <citation type="journal article" date="2020" name="Microorganisms">
        <title>Osmotic Adaptation and Compatible Solute Biosynthesis of Phototrophic Bacteria as Revealed from Genome Analyses.</title>
        <authorList>
            <person name="Imhoff J.F."/>
            <person name="Rahn T."/>
            <person name="Kunzel S."/>
            <person name="Keller A."/>
            <person name="Neulinger S.C."/>
        </authorList>
    </citation>
    <scope>NUCLEOTIDE SEQUENCE</scope>
    <source>
        <strain evidence="5">DSM 11080</strain>
    </source>
</reference>
<evidence type="ECO:0000256" key="3">
    <source>
        <dbReference type="ARBA" id="ARBA00022842"/>
    </source>
</evidence>
<evidence type="ECO:0000256" key="1">
    <source>
        <dbReference type="ARBA" id="ARBA00022723"/>
    </source>
</evidence>
<keyword evidence="1" id="KW-0479">Metal-binding</keyword>
<dbReference type="PANTHER" id="PTHR43344:SF13">
    <property type="entry name" value="PHOSPHATASE RV3661-RELATED"/>
    <property type="match status" value="1"/>
</dbReference>
<dbReference type="SUPFAM" id="SSF56784">
    <property type="entry name" value="HAD-like"/>
    <property type="match status" value="1"/>
</dbReference>
<dbReference type="Pfam" id="PF12710">
    <property type="entry name" value="HAD"/>
    <property type="match status" value="1"/>
</dbReference>
<dbReference type="Proteomes" id="UP001296776">
    <property type="component" value="Unassembled WGS sequence"/>
</dbReference>
<evidence type="ECO:0000313" key="5">
    <source>
        <dbReference type="EMBL" id="MBK1704398.1"/>
    </source>
</evidence>
<comment type="caution">
    <text evidence="5">The sequence shown here is derived from an EMBL/GenBank/DDBJ whole genome shotgun (WGS) entry which is preliminary data.</text>
</comment>
<gene>
    <name evidence="5" type="ORF">CKO40_07570</name>
</gene>
<protein>
    <submittedName>
        <fullName evidence="5">Haloacid dehalogenase</fullName>
    </submittedName>
</protein>
<dbReference type="GO" id="GO:0046872">
    <property type="term" value="F:metal ion binding"/>
    <property type="evidence" value="ECO:0007669"/>
    <property type="project" value="UniProtKB-KW"/>
</dbReference>
<evidence type="ECO:0000313" key="6">
    <source>
        <dbReference type="Proteomes" id="UP001296776"/>
    </source>
</evidence>
<name>A0AAJ0U3G2_9GAMM</name>
<feature type="chain" id="PRO_5042580160" evidence="4">
    <location>
        <begin position="24"/>
        <end position="333"/>
    </location>
</feature>
<reference evidence="5" key="1">
    <citation type="submission" date="2017-08" db="EMBL/GenBank/DDBJ databases">
        <authorList>
            <person name="Imhoff J.F."/>
            <person name="Rahn T."/>
            <person name="Kuenzel S."/>
            <person name="Neulinger S.C."/>
        </authorList>
    </citation>
    <scope>NUCLEOTIDE SEQUENCE</scope>
    <source>
        <strain evidence="5">DSM 11080</strain>
    </source>
</reference>
<keyword evidence="2" id="KW-0378">Hydrolase</keyword>
<dbReference type="InterPro" id="IPR023214">
    <property type="entry name" value="HAD_sf"/>
</dbReference>
<dbReference type="InterPro" id="IPR050582">
    <property type="entry name" value="HAD-like_SerB"/>
</dbReference>
<dbReference type="AlphaFoldDB" id="A0AAJ0U3G2"/>
<keyword evidence="3" id="KW-0460">Magnesium</keyword>
<dbReference type="GO" id="GO:0016787">
    <property type="term" value="F:hydrolase activity"/>
    <property type="evidence" value="ECO:0007669"/>
    <property type="project" value="UniProtKB-KW"/>
</dbReference>
<evidence type="ECO:0000256" key="2">
    <source>
        <dbReference type="ARBA" id="ARBA00022801"/>
    </source>
</evidence>
<dbReference type="InterPro" id="IPR036412">
    <property type="entry name" value="HAD-like_sf"/>
</dbReference>
<evidence type="ECO:0000256" key="4">
    <source>
        <dbReference type="SAM" id="SignalP"/>
    </source>
</evidence>
<keyword evidence="6" id="KW-1185">Reference proteome</keyword>
<organism evidence="5 6">
    <name type="scientific">Halochromatium glycolicum</name>
    <dbReference type="NCBI Taxonomy" id="85075"/>
    <lineage>
        <taxon>Bacteria</taxon>
        <taxon>Pseudomonadati</taxon>
        <taxon>Pseudomonadota</taxon>
        <taxon>Gammaproteobacteria</taxon>
        <taxon>Chromatiales</taxon>
        <taxon>Chromatiaceae</taxon>
        <taxon>Halochromatium</taxon>
    </lineage>
</organism>
<dbReference type="PANTHER" id="PTHR43344">
    <property type="entry name" value="PHOSPHOSERINE PHOSPHATASE"/>
    <property type="match status" value="1"/>
</dbReference>
<dbReference type="EMBL" id="NRSJ01000010">
    <property type="protein sequence ID" value="MBK1704398.1"/>
    <property type="molecule type" value="Genomic_DNA"/>
</dbReference>
<dbReference type="Gene3D" id="3.40.50.1000">
    <property type="entry name" value="HAD superfamily/HAD-like"/>
    <property type="match status" value="1"/>
</dbReference>
<feature type="signal peptide" evidence="4">
    <location>
        <begin position="1"/>
        <end position="23"/>
    </location>
</feature>
<sequence>MMRILKRLLLALTLAFSLAPAVADPLPSWSDAPAKQAITDFVDAVTTEGSEDFVPVPERIAVFDNDGTLWVEQPMYTQLAFVLDRLKEMASEHPEWQEQQPYKAALEGDQEALGEAGMEGLMKLLMATHAGMTSAEFAGLAADWIGTARHPRFERPYTELVYQPMLELLEYLRANGFKTYIVSGGGIAFMRPWTEQVYGIPPEQVVGSQIELAYEVQDGKPVIVRQPEIAFIDDKAGKPVGIMRHIGRRPLLAFGNSDGDYQMLEWTTAGPGSRLGLLLHHDDGEREYAYDRESHFGRLDRGLDDAAEKGWQIVSMKRDWASVFPNAGPQAGQ</sequence>
<proteinExistence type="predicted"/>
<keyword evidence="4" id="KW-0732">Signal</keyword>
<accession>A0AAJ0U3G2</accession>